<evidence type="ECO:0000256" key="1">
    <source>
        <dbReference type="ARBA" id="ARBA00004401"/>
    </source>
</evidence>
<evidence type="ECO:0000256" key="9">
    <source>
        <dbReference type="SAM" id="Phobius"/>
    </source>
</evidence>
<proteinExistence type="predicted"/>
<keyword evidence="11" id="KW-1185">Reference proteome</keyword>
<dbReference type="STRING" id="573983.B0681_03180"/>
<evidence type="ECO:0000256" key="6">
    <source>
        <dbReference type="ARBA" id="ARBA00023136"/>
    </source>
</evidence>
<dbReference type="AlphaFoldDB" id="A0A1T0CUZ0"/>
<reference evidence="10 11" key="1">
    <citation type="submission" date="2017-02" db="EMBL/GenBank/DDBJ databases">
        <title>Draft genome sequence of Moraxella porci CCUG 54912T type strain.</title>
        <authorList>
            <person name="Salva-Serra F."/>
            <person name="Engstrom-Jakobsson H."/>
            <person name="Thorell K."/>
            <person name="Jaen-Luchoro D."/>
            <person name="Gonzales-Siles L."/>
            <person name="Karlsson R."/>
            <person name="Yazdan S."/>
            <person name="Boulund F."/>
            <person name="Johnning A."/>
            <person name="Engstrand L."/>
            <person name="Kristiansson E."/>
            <person name="Moore E."/>
        </authorList>
    </citation>
    <scope>NUCLEOTIDE SEQUENCE [LARGE SCALE GENOMIC DNA]</scope>
    <source>
        <strain evidence="10 11">CCUG 54912</strain>
    </source>
</reference>
<name>A0A1T0CUZ0_9GAMM</name>
<comment type="subcellular location">
    <subcellularLocation>
        <location evidence="1">Cell membrane</location>
        <topology evidence="1">Single-pass type II membrane protein</topology>
    </subcellularLocation>
</comment>
<accession>A0A1T0CUZ0</accession>
<evidence type="ECO:0000256" key="3">
    <source>
        <dbReference type="ARBA" id="ARBA00022618"/>
    </source>
</evidence>
<feature type="coiled-coil region" evidence="8">
    <location>
        <begin position="44"/>
        <end position="71"/>
    </location>
</feature>
<protein>
    <submittedName>
        <fullName evidence="10">Cell division protein FtsL</fullName>
    </submittedName>
</protein>
<evidence type="ECO:0000313" key="11">
    <source>
        <dbReference type="Proteomes" id="UP000190683"/>
    </source>
</evidence>
<evidence type="ECO:0000256" key="7">
    <source>
        <dbReference type="ARBA" id="ARBA00023306"/>
    </source>
</evidence>
<gene>
    <name evidence="10" type="ORF">B0681_03180</name>
</gene>
<evidence type="ECO:0000313" key="10">
    <source>
        <dbReference type="EMBL" id="OOS26156.1"/>
    </source>
</evidence>
<dbReference type="Pfam" id="PF04999">
    <property type="entry name" value="FtsL"/>
    <property type="match status" value="1"/>
</dbReference>
<dbReference type="Proteomes" id="UP000190683">
    <property type="component" value="Unassembled WGS sequence"/>
</dbReference>
<keyword evidence="2" id="KW-1003">Cell membrane</keyword>
<evidence type="ECO:0000256" key="2">
    <source>
        <dbReference type="ARBA" id="ARBA00022475"/>
    </source>
</evidence>
<evidence type="ECO:0000256" key="4">
    <source>
        <dbReference type="ARBA" id="ARBA00022692"/>
    </source>
</evidence>
<dbReference type="RefSeq" id="WP_078317305.1">
    <property type="nucleotide sequence ID" value="NZ_MUYV01000002.1"/>
</dbReference>
<keyword evidence="7" id="KW-0131">Cell cycle</keyword>
<dbReference type="GO" id="GO:0051301">
    <property type="term" value="P:cell division"/>
    <property type="evidence" value="ECO:0007669"/>
    <property type="project" value="UniProtKB-KW"/>
</dbReference>
<keyword evidence="8" id="KW-0175">Coiled coil</keyword>
<comment type="caution">
    <text evidence="10">The sequence shown here is derived from an EMBL/GenBank/DDBJ whole genome shotgun (WGS) entry which is preliminary data.</text>
</comment>
<sequence>MSNSHLTAKTSNGSMIWILRAVLAILVVMIFATALGIVTQTQTRHETYIELQKLSRELNLLKIEEQRLMIEQQTFSATPQVASRAVSELGMFFPSADSRRVITPSAKPATESSQTSE</sequence>
<keyword evidence="4 9" id="KW-0812">Transmembrane</keyword>
<feature type="transmembrane region" description="Helical" evidence="9">
    <location>
        <begin position="15"/>
        <end position="38"/>
    </location>
</feature>
<evidence type="ECO:0000256" key="8">
    <source>
        <dbReference type="SAM" id="Coils"/>
    </source>
</evidence>
<keyword evidence="6 9" id="KW-0472">Membrane</keyword>
<dbReference type="InterPro" id="IPR011922">
    <property type="entry name" value="Cell_div_FtsL"/>
</dbReference>
<dbReference type="GO" id="GO:0005886">
    <property type="term" value="C:plasma membrane"/>
    <property type="evidence" value="ECO:0007669"/>
    <property type="project" value="UniProtKB-SubCell"/>
</dbReference>
<dbReference type="EMBL" id="MUYV01000002">
    <property type="protein sequence ID" value="OOS26156.1"/>
    <property type="molecule type" value="Genomic_DNA"/>
</dbReference>
<keyword evidence="5 9" id="KW-1133">Transmembrane helix</keyword>
<organism evidence="10 11">
    <name type="scientific">Moraxella porci DSM 25326</name>
    <dbReference type="NCBI Taxonomy" id="573983"/>
    <lineage>
        <taxon>Bacteria</taxon>
        <taxon>Pseudomonadati</taxon>
        <taxon>Pseudomonadota</taxon>
        <taxon>Gammaproteobacteria</taxon>
        <taxon>Moraxellales</taxon>
        <taxon>Moraxellaceae</taxon>
        <taxon>Moraxella</taxon>
    </lineage>
</organism>
<evidence type="ECO:0000256" key="5">
    <source>
        <dbReference type="ARBA" id="ARBA00022989"/>
    </source>
</evidence>
<keyword evidence="3 10" id="KW-0132">Cell division</keyword>